<feature type="region of interest" description="Disordered" evidence="1">
    <location>
        <begin position="113"/>
        <end position="132"/>
    </location>
</feature>
<dbReference type="GeneID" id="36631695"/>
<proteinExistence type="predicted"/>
<protein>
    <submittedName>
        <fullName evidence="2">Uncharacterized protein</fullName>
    </submittedName>
</protein>
<reference evidence="2 3" key="1">
    <citation type="submission" date="2016-07" db="EMBL/GenBank/DDBJ databases">
        <title>Multiple horizontal gene transfer events from other fungi enriched the ability of initially mycotrophic Trichoderma (Ascomycota) to feed on dead plant biomass.</title>
        <authorList>
            <consortium name="DOE Joint Genome Institute"/>
            <person name="Aerts A."/>
            <person name="Atanasova L."/>
            <person name="Chenthamara K."/>
            <person name="Zhang J."/>
            <person name="Grujic M."/>
            <person name="Henrissat B."/>
            <person name="Kuo A."/>
            <person name="Salamov A."/>
            <person name="Lipzen A."/>
            <person name="Labutti K."/>
            <person name="Barry K."/>
            <person name="Miao Y."/>
            <person name="Rahimi M.J."/>
            <person name="Shen Q."/>
            <person name="Grigoriev I.V."/>
            <person name="Kubicek C.P."/>
            <person name="Druzhinina I.S."/>
        </authorList>
    </citation>
    <scope>NUCLEOTIDE SEQUENCE [LARGE SCALE GENOMIC DNA]</scope>
    <source>
        <strain evidence="2 3">CBS 226.95</strain>
    </source>
</reference>
<dbReference type="AlphaFoldDB" id="A0A2T4A4C5"/>
<keyword evidence="3" id="KW-1185">Reference proteome</keyword>
<gene>
    <name evidence="2" type="ORF">M431DRAFT_8205</name>
</gene>
<dbReference type="Proteomes" id="UP000241690">
    <property type="component" value="Unassembled WGS sequence"/>
</dbReference>
<organism evidence="2 3">
    <name type="scientific">Trichoderma harzianum CBS 226.95</name>
    <dbReference type="NCBI Taxonomy" id="983964"/>
    <lineage>
        <taxon>Eukaryota</taxon>
        <taxon>Fungi</taxon>
        <taxon>Dikarya</taxon>
        <taxon>Ascomycota</taxon>
        <taxon>Pezizomycotina</taxon>
        <taxon>Sordariomycetes</taxon>
        <taxon>Hypocreomycetidae</taxon>
        <taxon>Hypocreales</taxon>
        <taxon>Hypocreaceae</taxon>
        <taxon>Trichoderma</taxon>
    </lineage>
</organism>
<dbReference type="RefSeq" id="XP_024771575.1">
    <property type="nucleotide sequence ID" value="XM_024923112.1"/>
</dbReference>
<name>A0A2T4A4C5_TRIHA</name>
<dbReference type="EMBL" id="KZ679685">
    <property type="protein sequence ID" value="PTB51898.1"/>
    <property type="molecule type" value="Genomic_DNA"/>
</dbReference>
<sequence>MAAMERQSTPWETLQAFEDERLSTNSSVMRESLYGPFYAHLPNVYLDWELEGYVCRVLGSKCYGLKLPKPSNLMKHLRSPYHLRHDEMRAPRRQSPPPRTNDVRQNTKAVPDEVTTTNQVSTSIRQNTKATPNEATTPVELLNTRYIPRVIEITESQTGDLRSEISTPSKIEDSQVLLEEITATEALLSEIEDS</sequence>
<accession>A0A2T4A4C5</accession>
<evidence type="ECO:0000313" key="2">
    <source>
        <dbReference type="EMBL" id="PTB51898.1"/>
    </source>
</evidence>
<evidence type="ECO:0000256" key="1">
    <source>
        <dbReference type="SAM" id="MobiDB-lite"/>
    </source>
</evidence>
<feature type="region of interest" description="Disordered" evidence="1">
    <location>
        <begin position="84"/>
        <end position="105"/>
    </location>
</feature>
<evidence type="ECO:0000313" key="3">
    <source>
        <dbReference type="Proteomes" id="UP000241690"/>
    </source>
</evidence>